<keyword evidence="2" id="KW-1185">Reference proteome</keyword>
<name>A0A1Y0SUA2_9CAUD</name>
<proteinExistence type="predicted"/>
<gene>
    <name evidence="1" type="ORF">PHABIO_453</name>
</gene>
<sequence length="153" mass="17784">MSKLVDFIQSMLDSKSVVVQNIKDAGDYDRPIDYLIREYQSVGFHVGRGMGKSAFILEWVRRHPDTLVIPKNDDTYAFLSRYIPDNAMRHLTIEGPRRIHTIPMEFAICSKRYKYIILEDADSAFTYGRCKKKTFYKWVANNFGIDTFVILAS</sequence>
<organism evidence="1 2">
    <name type="scientific">Pseudomonas phage Phabio</name>
    <dbReference type="NCBI Taxonomy" id="2006668"/>
    <lineage>
        <taxon>Viruses</taxon>
        <taxon>Duplodnaviria</taxon>
        <taxon>Heunggongvirae</taxon>
        <taxon>Uroviricota</taxon>
        <taxon>Caudoviricetes</taxon>
        <taxon>Chimalliviridae</taxon>
        <taxon>Phabiovirus</taxon>
        <taxon>Phabiovirus phabio</taxon>
    </lineage>
</organism>
<evidence type="ECO:0000313" key="2">
    <source>
        <dbReference type="Proteomes" id="UP000225448"/>
    </source>
</evidence>
<accession>A0A1Y0SUA2</accession>
<evidence type="ECO:0000313" key="1">
    <source>
        <dbReference type="EMBL" id="ARV77082.1"/>
    </source>
</evidence>
<dbReference type="Proteomes" id="UP000225448">
    <property type="component" value="Segment"/>
</dbReference>
<dbReference type="EMBL" id="MF042360">
    <property type="protein sequence ID" value="ARV77082.1"/>
    <property type="molecule type" value="Genomic_DNA"/>
</dbReference>
<protein>
    <submittedName>
        <fullName evidence="1">Uncharacterized protein</fullName>
    </submittedName>
</protein>
<reference evidence="1 2" key="1">
    <citation type="submission" date="2017-05" db="EMBL/GenBank/DDBJ databases">
        <authorList>
            <person name="Song R."/>
            <person name="Chenine A.L."/>
            <person name="Ruprecht R.M."/>
        </authorList>
    </citation>
    <scope>NUCLEOTIDE SEQUENCE [LARGE SCALE GENOMIC DNA]</scope>
</reference>